<evidence type="ECO:0000313" key="3">
    <source>
        <dbReference type="Proteomes" id="UP001295684"/>
    </source>
</evidence>
<name>A0AAD1XFQ8_EUPCR</name>
<proteinExistence type="predicted"/>
<feature type="region of interest" description="Disordered" evidence="1">
    <location>
        <begin position="256"/>
        <end position="279"/>
    </location>
</feature>
<dbReference type="EMBL" id="CAMPGE010011037">
    <property type="protein sequence ID" value="CAI2369881.1"/>
    <property type="molecule type" value="Genomic_DNA"/>
</dbReference>
<sequence length="279" mass="31931">MKRKRTRDYSKGRLTQRKSSQEVTERRGMKKIDSSRNHVKFDFSHMKCISPQMTQRKLPSVSLIPSRKPKSCMKLASPNTANYTSETTSNFSDSSKRLILPHINKNGHTSKFKQVLNIDHDLSLSNEMEDSDSVSNFSDSVNDNMSKPSDITQRSKFDSTSLNNMLKNKSKGTSEILTMIFNNNYDKNKKSKLTGALSQDRYKSIRDAPKENVVTMSCEEFSSSSFPFEKNLLIDKDNMKEIVKRSTKNLTYFSHLETSNSTPHKPTKFKTSKTSTKYS</sequence>
<accession>A0AAD1XFQ8</accession>
<feature type="compositionally biased region" description="Basic and acidic residues" evidence="1">
    <location>
        <begin position="19"/>
        <end position="31"/>
    </location>
</feature>
<evidence type="ECO:0000256" key="1">
    <source>
        <dbReference type="SAM" id="MobiDB-lite"/>
    </source>
</evidence>
<gene>
    <name evidence="2" type="ORF">ECRASSUSDP1_LOCUS11185</name>
</gene>
<reference evidence="2" key="1">
    <citation type="submission" date="2023-07" db="EMBL/GenBank/DDBJ databases">
        <authorList>
            <consortium name="AG Swart"/>
            <person name="Singh M."/>
            <person name="Singh A."/>
            <person name="Seah K."/>
            <person name="Emmerich C."/>
        </authorList>
    </citation>
    <scope>NUCLEOTIDE SEQUENCE</scope>
    <source>
        <strain evidence="2">DP1</strain>
    </source>
</reference>
<dbReference type="AlphaFoldDB" id="A0AAD1XFQ8"/>
<keyword evidence="3" id="KW-1185">Reference proteome</keyword>
<evidence type="ECO:0000313" key="2">
    <source>
        <dbReference type="EMBL" id="CAI2369881.1"/>
    </source>
</evidence>
<feature type="region of interest" description="Disordered" evidence="1">
    <location>
        <begin position="129"/>
        <end position="155"/>
    </location>
</feature>
<organism evidence="2 3">
    <name type="scientific">Euplotes crassus</name>
    <dbReference type="NCBI Taxonomy" id="5936"/>
    <lineage>
        <taxon>Eukaryota</taxon>
        <taxon>Sar</taxon>
        <taxon>Alveolata</taxon>
        <taxon>Ciliophora</taxon>
        <taxon>Intramacronucleata</taxon>
        <taxon>Spirotrichea</taxon>
        <taxon>Hypotrichia</taxon>
        <taxon>Euplotida</taxon>
        <taxon>Euplotidae</taxon>
        <taxon>Moneuplotes</taxon>
    </lineage>
</organism>
<feature type="compositionally biased region" description="Low complexity" evidence="1">
    <location>
        <begin position="133"/>
        <end position="146"/>
    </location>
</feature>
<protein>
    <submittedName>
        <fullName evidence="2">Uncharacterized protein</fullName>
    </submittedName>
</protein>
<comment type="caution">
    <text evidence="2">The sequence shown here is derived from an EMBL/GenBank/DDBJ whole genome shotgun (WGS) entry which is preliminary data.</text>
</comment>
<dbReference type="Proteomes" id="UP001295684">
    <property type="component" value="Unassembled WGS sequence"/>
</dbReference>
<feature type="region of interest" description="Disordered" evidence="1">
    <location>
        <begin position="1"/>
        <end position="31"/>
    </location>
</feature>